<dbReference type="InterPro" id="IPR013815">
    <property type="entry name" value="ATP_grasp_subdomain_1"/>
</dbReference>
<dbReference type="GO" id="GO:0005524">
    <property type="term" value="F:ATP binding"/>
    <property type="evidence" value="ECO:0007669"/>
    <property type="project" value="InterPro"/>
</dbReference>
<dbReference type="EMBL" id="FRAP01000023">
    <property type="protein sequence ID" value="SHL28598.1"/>
    <property type="molecule type" value="Genomic_DNA"/>
</dbReference>
<protein>
    <submittedName>
        <fullName evidence="3">Pyruvate, water dikinase</fullName>
    </submittedName>
</protein>
<sequence length="883" mass="92650">MTVIGTVIGLDSPDARRLELVGGKGANLAELIAAGFAVPRGFCVSTAAYHAAAEAARIAELLAAGGPDLPARAREALRTTPSAPETTAAITAAYAALGDDVPVAVRSSATAEDLPGASFAGQQDTYLNVVGAEAVLDAVRRCWASLWTDRAYAYRETTGIDQHTVALAVVVQEMVDAQVAGVLFTADPVSGRRTRTVIDAAPGLGEAVVSGAVNPDHIVVEDGRIDYTPGEQAVAVRALPGGGTEHEELPADTTHALTDDQVRALAELGRAVERHCGSPQDVEWAIDIRGALLLTQARPITTLHPVPTPNRPGLRAFFNVSLAQGLTRPITPAGIAAVRMVAATASTRAFGIPADPELGPPTLTAAGGRIFIDATEGLRNQIGRRLLPRILDVMEARSAVVMRALLEDPAYAPRPGSGLRFLKRIARTMLRFHVPPQVLLALASPPAARRRIDRIGARVYAHRPLAEAATAIARIDHAAEVLRAAFPVLPTVVPAAGAGFAMLGLARLLAGQAIDANTVHELLRSLPHNTTTEMDLQLWDLAVELRADPESARVFAELPPAELAARWAEGRLPRNAQEGVTAFLRRHGHRAVAEIDLGMPRWSDDPTYVLGVLANYLRMTDPEQAPDAVFARGAAAAEAAVAQVAAEVGERSPAKARLVRWALGRMRELTGLRETHKDYLVRMIAVARAELAAVGRELAGRGMLGRADDVFWLDFAEARRAVGGEDLQALVAERRAEYDRELQRRHVPRILLSDGTEPEALKPAGAAADGALVGTAASAGTVTGAARVVLDPVGAHLEPGEILVVPSTDPGWTPLFLTAGGLVMEMGGANSHGAVVAREYGIPAVVGVPDATVAITTGDRITVDGAAGVVTRAPADAPAPAAV</sequence>
<dbReference type="STRING" id="1848.SAMN05443637_12365"/>
<gene>
    <name evidence="3" type="ORF">SAMN05443637_12365</name>
</gene>
<dbReference type="OrthoDB" id="9765468at2"/>
<dbReference type="Gene3D" id="3.50.30.10">
    <property type="entry name" value="Phosphohistidine domain"/>
    <property type="match status" value="1"/>
</dbReference>
<reference evidence="3 4" key="1">
    <citation type="submission" date="2016-11" db="EMBL/GenBank/DDBJ databases">
        <authorList>
            <person name="Jaros S."/>
            <person name="Januszkiewicz K."/>
            <person name="Wedrychowicz H."/>
        </authorList>
    </citation>
    <scope>NUCLEOTIDE SEQUENCE [LARGE SCALE GENOMIC DNA]</scope>
    <source>
        <strain evidence="3 4">DSM 43832</strain>
    </source>
</reference>
<dbReference type="GO" id="GO:0016301">
    <property type="term" value="F:kinase activity"/>
    <property type="evidence" value="ECO:0007669"/>
    <property type="project" value="UniProtKB-KW"/>
</dbReference>
<dbReference type="InterPro" id="IPR036637">
    <property type="entry name" value="Phosphohistidine_dom_sf"/>
</dbReference>
<evidence type="ECO:0000313" key="3">
    <source>
        <dbReference type="EMBL" id="SHL28598.1"/>
    </source>
</evidence>
<feature type="domain" description="Pyruvate phosphate dikinase AMP/ATP-binding" evidence="2">
    <location>
        <begin position="19"/>
        <end position="303"/>
    </location>
</feature>
<evidence type="ECO:0000259" key="1">
    <source>
        <dbReference type="Pfam" id="PF00391"/>
    </source>
</evidence>
<dbReference type="InterPro" id="IPR051549">
    <property type="entry name" value="PEP_Utilizing_Enz"/>
</dbReference>
<dbReference type="InterPro" id="IPR008279">
    <property type="entry name" value="PEP-util_enz_mobile_dom"/>
</dbReference>
<dbReference type="Proteomes" id="UP000184363">
    <property type="component" value="Unassembled WGS sequence"/>
</dbReference>
<evidence type="ECO:0000313" key="4">
    <source>
        <dbReference type="Proteomes" id="UP000184363"/>
    </source>
</evidence>
<feature type="domain" description="PEP-utilising enzyme mobile" evidence="1">
    <location>
        <begin position="798"/>
        <end position="868"/>
    </location>
</feature>
<dbReference type="RefSeq" id="WP_073459812.1">
    <property type="nucleotide sequence ID" value="NZ_FRAP01000023.1"/>
</dbReference>
<accession>A0A1M6ZDQ4</accession>
<dbReference type="PANTHER" id="PTHR43615:SF1">
    <property type="entry name" value="PPDK_N DOMAIN-CONTAINING PROTEIN"/>
    <property type="match status" value="1"/>
</dbReference>
<dbReference type="AlphaFoldDB" id="A0A1M6ZDQ4"/>
<dbReference type="SUPFAM" id="SSF52009">
    <property type="entry name" value="Phosphohistidine domain"/>
    <property type="match status" value="1"/>
</dbReference>
<dbReference type="SUPFAM" id="SSF56059">
    <property type="entry name" value="Glutathione synthetase ATP-binding domain-like"/>
    <property type="match status" value="1"/>
</dbReference>
<evidence type="ECO:0000259" key="2">
    <source>
        <dbReference type="Pfam" id="PF01326"/>
    </source>
</evidence>
<dbReference type="InterPro" id="IPR002192">
    <property type="entry name" value="PPDK_AMP/ATP-bd"/>
</dbReference>
<dbReference type="Gene3D" id="3.30.1490.20">
    <property type="entry name" value="ATP-grasp fold, A domain"/>
    <property type="match status" value="1"/>
</dbReference>
<dbReference type="Pfam" id="PF00391">
    <property type="entry name" value="PEP-utilizers"/>
    <property type="match status" value="1"/>
</dbReference>
<keyword evidence="4" id="KW-1185">Reference proteome</keyword>
<dbReference type="Gene3D" id="3.30.470.20">
    <property type="entry name" value="ATP-grasp fold, B domain"/>
    <property type="match status" value="1"/>
</dbReference>
<keyword evidence="3" id="KW-0670">Pyruvate</keyword>
<proteinExistence type="predicted"/>
<organism evidence="3 4">
    <name type="scientific">Pseudonocardia thermophila</name>
    <dbReference type="NCBI Taxonomy" id="1848"/>
    <lineage>
        <taxon>Bacteria</taxon>
        <taxon>Bacillati</taxon>
        <taxon>Actinomycetota</taxon>
        <taxon>Actinomycetes</taxon>
        <taxon>Pseudonocardiales</taxon>
        <taxon>Pseudonocardiaceae</taxon>
        <taxon>Pseudonocardia</taxon>
    </lineage>
</organism>
<dbReference type="Pfam" id="PF01326">
    <property type="entry name" value="PPDK_N"/>
    <property type="match status" value="1"/>
</dbReference>
<name>A0A1M6ZDQ4_PSETH</name>
<keyword evidence="3" id="KW-0808">Transferase</keyword>
<keyword evidence="3" id="KW-0418">Kinase</keyword>
<dbReference type="PANTHER" id="PTHR43615">
    <property type="entry name" value="PHOSPHOENOLPYRUVATE SYNTHASE-RELATED"/>
    <property type="match status" value="1"/>
</dbReference>